<sequence length="244" mass="28174">MDIFNEINLNKQFNDGTMHNSISFECHPNTFKQLFDILEQLVTTMVQKKNATLNHSLTACIRLFKTHLQFLCTTKSKISKELLANIDDELMSTTQDSFNIDLTIFASDIELQKWFDLLLALACDDENKNSESITICSEASKALIYILTLKSTSIIEKLSFIHKYIINNKYHVLIEQLFIELNKTDTILNWIEILCHHKSEKREALTILYSFIDICFVEPVGSELFRPGTRPGSRLLDACENRTR</sequence>
<evidence type="ECO:0000313" key="2">
    <source>
        <dbReference type="EMBL" id="CAF4890058.1"/>
    </source>
</evidence>
<reference evidence="1" key="1">
    <citation type="submission" date="2021-02" db="EMBL/GenBank/DDBJ databases">
        <authorList>
            <person name="Nowell W R."/>
        </authorList>
    </citation>
    <scope>NUCLEOTIDE SEQUENCE</scope>
</reference>
<name>A0A816ATN8_9BILA</name>
<evidence type="ECO:0000313" key="1">
    <source>
        <dbReference type="EMBL" id="CAF1599934.1"/>
    </source>
</evidence>
<proteinExistence type="predicted"/>
<accession>A0A816ATN8</accession>
<protein>
    <submittedName>
        <fullName evidence="1">Uncharacterized protein</fullName>
    </submittedName>
</protein>
<dbReference type="EMBL" id="CAJNOW010011630">
    <property type="protein sequence ID" value="CAF1599934.1"/>
    <property type="molecule type" value="Genomic_DNA"/>
</dbReference>
<organism evidence="1 3">
    <name type="scientific">Rotaria magnacalcarata</name>
    <dbReference type="NCBI Taxonomy" id="392030"/>
    <lineage>
        <taxon>Eukaryota</taxon>
        <taxon>Metazoa</taxon>
        <taxon>Spiralia</taxon>
        <taxon>Gnathifera</taxon>
        <taxon>Rotifera</taxon>
        <taxon>Eurotatoria</taxon>
        <taxon>Bdelloidea</taxon>
        <taxon>Philodinida</taxon>
        <taxon>Philodinidae</taxon>
        <taxon>Rotaria</taxon>
    </lineage>
</organism>
<evidence type="ECO:0000313" key="3">
    <source>
        <dbReference type="Proteomes" id="UP000663834"/>
    </source>
</evidence>
<dbReference type="Proteomes" id="UP000663834">
    <property type="component" value="Unassembled WGS sequence"/>
</dbReference>
<gene>
    <name evidence="2" type="ORF">GIL414_LOCUS51292</name>
    <name evidence="1" type="ORF">KQP761_LOCUS22148</name>
</gene>
<dbReference type="AlphaFoldDB" id="A0A816ATN8"/>
<dbReference type="OrthoDB" id="10069729at2759"/>
<comment type="caution">
    <text evidence="1">The sequence shown here is derived from an EMBL/GenBank/DDBJ whole genome shotgun (WGS) entry which is preliminary data.</text>
</comment>
<dbReference type="EMBL" id="CAJOBJ010172998">
    <property type="protein sequence ID" value="CAF4890058.1"/>
    <property type="molecule type" value="Genomic_DNA"/>
</dbReference>
<dbReference type="Proteomes" id="UP000681720">
    <property type="component" value="Unassembled WGS sequence"/>
</dbReference>